<proteinExistence type="predicted"/>
<dbReference type="KEGG" id="mlr:MELLADRAFT_71299"/>
<keyword evidence="2" id="KW-1185">Reference proteome</keyword>
<name>F4REM6_MELLP</name>
<dbReference type="AlphaFoldDB" id="F4REM6"/>
<protein>
    <submittedName>
        <fullName evidence="1">Uncharacterized protein</fullName>
    </submittedName>
</protein>
<dbReference type="Proteomes" id="UP000001072">
    <property type="component" value="Unassembled WGS sequence"/>
</dbReference>
<gene>
    <name evidence="1" type="ORF">MELLADRAFT_71299</name>
</gene>
<evidence type="ECO:0000313" key="1">
    <source>
        <dbReference type="EMBL" id="EGG09126.1"/>
    </source>
</evidence>
<dbReference type="InParanoid" id="F4REM6"/>
<sequence>MQNNNTFFFNTQHSACTHTHRKDEKHITNTFRLWILTTSINFFTLKNLTTFEKEEKEIKKETKKSGN</sequence>
<dbReference type="EMBL" id="GL883098">
    <property type="protein sequence ID" value="EGG09126.1"/>
    <property type="molecule type" value="Genomic_DNA"/>
</dbReference>
<reference evidence="2" key="1">
    <citation type="journal article" date="2011" name="Proc. Natl. Acad. Sci. U.S.A.">
        <title>Obligate biotrophy features unraveled by the genomic analysis of rust fungi.</title>
        <authorList>
            <person name="Duplessis S."/>
            <person name="Cuomo C.A."/>
            <person name="Lin Y.-C."/>
            <person name="Aerts A."/>
            <person name="Tisserant E."/>
            <person name="Veneault-Fourrey C."/>
            <person name="Joly D.L."/>
            <person name="Hacquard S."/>
            <person name="Amselem J."/>
            <person name="Cantarel B.L."/>
            <person name="Chiu R."/>
            <person name="Coutinho P.M."/>
            <person name="Feau N."/>
            <person name="Field M."/>
            <person name="Frey P."/>
            <person name="Gelhaye E."/>
            <person name="Goldberg J."/>
            <person name="Grabherr M.G."/>
            <person name="Kodira C.D."/>
            <person name="Kohler A."/>
            <person name="Kuees U."/>
            <person name="Lindquist E.A."/>
            <person name="Lucas S.M."/>
            <person name="Mago R."/>
            <person name="Mauceli E."/>
            <person name="Morin E."/>
            <person name="Murat C."/>
            <person name="Pangilinan J.L."/>
            <person name="Park R."/>
            <person name="Pearson M."/>
            <person name="Quesneville H."/>
            <person name="Rouhier N."/>
            <person name="Sakthikumar S."/>
            <person name="Salamov A.A."/>
            <person name="Schmutz J."/>
            <person name="Selles B."/>
            <person name="Shapiro H."/>
            <person name="Tanguay P."/>
            <person name="Tuskan G.A."/>
            <person name="Henrissat B."/>
            <person name="Van de Peer Y."/>
            <person name="Rouze P."/>
            <person name="Ellis J.G."/>
            <person name="Dodds P.N."/>
            <person name="Schein J.E."/>
            <person name="Zhong S."/>
            <person name="Hamelin R.C."/>
            <person name="Grigoriev I.V."/>
            <person name="Szabo L.J."/>
            <person name="Martin F."/>
        </authorList>
    </citation>
    <scope>NUCLEOTIDE SEQUENCE [LARGE SCALE GENOMIC DNA]</scope>
    <source>
        <strain evidence="2">98AG31 / pathotype 3-4-7</strain>
    </source>
</reference>
<dbReference type="RefSeq" id="XP_007407486.1">
    <property type="nucleotide sequence ID" value="XM_007407424.1"/>
</dbReference>
<dbReference type="VEuPathDB" id="FungiDB:MELLADRAFT_71299"/>
<dbReference type="HOGENOM" id="CLU_2812929_0_0_1"/>
<organism evidence="2">
    <name type="scientific">Melampsora larici-populina (strain 98AG31 / pathotype 3-4-7)</name>
    <name type="common">Poplar leaf rust fungus</name>
    <dbReference type="NCBI Taxonomy" id="747676"/>
    <lineage>
        <taxon>Eukaryota</taxon>
        <taxon>Fungi</taxon>
        <taxon>Dikarya</taxon>
        <taxon>Basidiomycota</taxon>
        <taxon>Pucciniomycotina</taxon>
        <taxon>Pucciniomycetes</taxon>
        <taxon>Pucciniales</taxon>
        <taxon>Melampsoraceae</taxon>
        <taxon>Melampsora</taxon>
    </lineage>
</organism>
<dbReference type="GeneID" id="18931785"/>
<evidence type="ECO:0000313" key="2">
    <source>
        <dbReference type="Proteomes" id="UP000001072"/>
    </source>
</evidence>
<accession>F4REM6</accession>